<accession>A0A370L8F3</accession>
<dbReference type="GO" id="GO:0003824">
    <property type="term" value="F:catalytic activity"/>
    <property type="evidence" value="ECO:0007669"/>
    <property type="project" value="InterPro"/>
</dbReference>
<evidence type="ECO:0000256" key="2">
    <source>
        <dbReference type="ARBA" id="ARBA00022840"/>
    </source>
</evidence>
<feature type="domain" description="Sigma-54 factor interaction" evidence="7">
    <location>
        <begin position="308"/>
        <end position="536"/>
    </location>
</feature>
<keyword evidence="4" id="KW-0805">Transcription regulation</keyword>
<dbReference type="Pfam" id="PF09370">
    <property type="entry name" value="PEP_hydrolase"/>
    <property type="match status" value="1"/>
</dbReference>
<dbReference type="Gene3D" id="3.40.50.300">
    <property type="entry name" value="P-loop containing nucleotide triphosphate hydrolases"/>
    <property type="match status" value="1"/>
</dbReference>
<keyword evidence="1" id="KW-0547">Nucleotide-binding</keyword>
<dbReference type="PANTHER" id="PTHR31862">
    <property type="entry name" value="UPF0261 DOMAIN PROTEIN (AFU_ORTHOLOGUE AFUA_1G10120)"/>
    <property type="match status" value="1"/>
</dbReference>
<dbReference type="InterPro" id="IPR002197">
    <property type="entry name" value="HTH_Fis"/>
</dbReference>
<dbReference type="SUPFAM" id="SSF51621">
    <property type="entry name" value="Phosphoenolpyruvate/pyruvate domain"/>
    <property type="match status" value="1"/>
</dbReference>
<dbReference type="OrthoDB" id="9805644at2"/>
<gene>
    <name evidence="8" type="ORF">DWE98_07405</name>
</gene>
<protein>
    <submittedName>
        <fullName evidence="8">Sigma-54-dependent Fis family transcriptional regulator</fullName>
    </submittedName>
</protein>
<keyword evidence="9" id="KW-1185">Reference proteome</keyword>
<evidence type="ECO:0000256" key="1">
    <source>
        <dbReference type="ARBA" id="ARBA00022741"/>
    </source>
</evidence>
<dbReference type="InterPro" id="IPR009057">
    <property type="entry name" value="Homeodomain-like_sf"/>
</dbReference>
<dbReference type="InterPro" id="IPR002078">
    <property type="entry name" value="Sigma_54_int"/>
</dbReference>
<keyword evidence="3" id="KW-0902">Two-component regulatory system</keyword>
<dbReference type="RefSeq" id="WP_114828556.1">
    <property type="nucleotide sequence ID" value="NZ_QQTO01000001.1"/>
</dbReference>
<proteinExistence type="predicted"/>
<dbReference type="PROSITE" id="PS50045">
    <property type="entry name" value="SIGMA54_INTERACT_4"/>
    <property type="match status" value="1"/>
</dbReference>
<dbReference type="Gene3D" id="3.20.20.70">
    <property type="entry name" value="Aldolase class I"/>
    <property type="match status" value="1"/>
</dbReference>
<evidence type="ECO:0000259" key="7">
    <source>
        <dbReference type="PROSITE" id="PS50045"/>
    </source>
</evidence>
<dbReference type="PANTHER" id="PTHR31862:SF1">
    <property type="entry name" value="UPF0261 DOMAIN PROTEIN (AFU_ORTHOLOGUE AFUA_1G10120)"/>
    <property type="match status" value="1"/>
</dbReference>
<dbReference type="InterPro" id="IPR051353">
    <property type="entry name" value="Tobamovirus_resist_UPF0261"/>
</dbReference>
<evidence type="ECO:0000313" key="8">
    <source>
        <dbReference type="EMBL" id="RDJ26674.1"/>
    </source>
</evidence>
<dbReference type="GO" id="GO:0006355">
    <property type="term" value="P:regulation of DNA-templated transcription"/>
    <property type="evidence" value="ECO:0007669"/>
    <property type="project" value="InterPro"/>
</dbReference>
<name>A0A370L8F3_9HYPH</name>
<keyword evidence="5" id="KW-0804">Transcription</keyword>
<feature type="compositionally biased region" description="Polar residues" evidence="6">
    <location>
        <begin position="1"/>
        <end position="12"/>
    </location>
</feature>
<dbReference type="GO" id="GO:0000160">
    <property type="term" value="P:phosphorelay signal transduction system"/>
    <property type="evidence" value="ECO:0007669"/>
    <property type="project" value="UniProtKB-KW"/>
</dbReference>
<dbReference type="CDD" id="cd00009">
    <property type="entry name" value="AAA"/>
    <property type="match status" value="1"/>
</dbReference>
<dbReference type="SUPFAM" id="SSF46689">
    <property type="entry name" value="Homeodomain-like"/>
    <property type="match status" value="1"/>
</dbReference>
<dbReference type="Gene3D" id="1.10.10.60">
    <property type="entry name" value="Homeodomain-like"/>
    <property type="match status" value="1"/>
</dbReference>
<dbReference type="InterPro" id="IPR009215">
    <property type="entry name" value="TIM-br_IGPS-like"/>
</dbReference>
<dbReference type="InterPro" id="IPR013785">
    <property type="entry name" value="Aldolase_TIM"/>
</dbReference>
<dbReference type="AlphaFoldDB" id="A0A370L8F3"/>
<sequence length="612" mass="66723">MSRTISAPSTGRSVRAPAQMGPDLSGSQREQPRFMVGAAIGTGMAAQSATRGGADFLIALSAGRMRCIGEPSVAAMLPLRDSNEFVLSFARSEILPRATVPVYFGAASFDPRLDLADLVERIARAGFSGIANFPTSILIDGQYRAFLERSGVGFGRELELLRVARERGLSTLAYTHTAEEATEAARQGADIVNIDLGWNVGGVLGAVSHLRVEDAGLMANAIAQQVRAVSRKTRCLVEGGPIVSPKQLEEFCQIARVDGYIGGSTIDRVPSESAIEVVTAAFKAIGMARQQPDGLDSRFNPRRFPRPLWGHSQAAETARALFNRLTTTDYPVVIAGEAGTGRREIARALHRFGPRQARDMVSLPCANQGSERLKLDLFGCMAGMHPSAVKHRLGWLEIVHSSSLLLDDADEMPLEVQRALLDAVEAGSFWRHGSETPSPLNVRFLAIAGEDLRHLPPSRVDPRFAEWLGCFTIVLPPLRERSEDLPSLIDESLRTIGLRRQSEPKSLDPAAFRLLAAHHWPGNLRELDSVLEQAVLACTGSVILEQHLPPLGAEAASSARNFSSEKEWILHGLKRNRFRRSQTAEYLGISRKTLYNKMRTYGLQSMAAPEGE</sequence>
<dbReference type="GO" id="GO:0005524">
    <property type="term" value="F:ATP binding"/>
    <property type="evidence" value="ECO:0007669"/>
    <property type="project" value="InterPro"/>
</dbReference>
<keyword evidence="2" id="KW-0067">ATP-binding</keyword>
<reference evidence="9" key="1">
    <citation type="submission" date="2018-07" db="EMBL/GenBank/DDBJ databases">
        <authorList>
            <person name="Safronova V.I."/>
            <person name="Chirak E.R."/>
            <person name="Sazanova A.L."/>
        </authorList>
    </citation>
    <scope>NUCLEOTIDE SEQUENCE [LARGE SCALE GENOMIC DNA]</scope>
    <source>
        <strain evidence="9">RCAM04685</strain>
    </source>
</reference>
<evidence type="ECO:0000313" key="9">
    <source>
        <dbReference type="Proteomes" id="UP000255207"/>
    </source>
</evidence>
<evidence type="ECO:0000256" key="5">
    <source>
        <dbReference type="ARBA" id="ARBA00023163"/>
    </source>
</evidence>
<dbReference type="PRINTS" id="PR01590">
    <property type="entry name" value="HTHFIS"/>
</dbReference>
<dbReference type="Pfam" id="PF02954">
    <property type="entry name" value="HTH_8"/>
    <property type="match status" value="1"/>
</dbReference>
<dbReference type="Proteomes" id="UP000255207">
    <property type="component" value="Unassembled WGS sequence"/>
</dbReference>
<dbReference type="Pfam" id="PF25601">
    <property type="entry name" value="AAA_lid_14"/>
    <property type="match status" value="1"/>
</dbReference>
<dbReference type="Pfam" id="PF00158">
    <property type="entry name" value="Sigma54_activat"/>
    <property type="match status" value="1"/>
</dbReference>
<dbReference type="InterPro" id="IPR015813">
    <property type="entry name" value="Pyrv/PenolPyrv_kinase-like_dom"/>
</dbReference>
<dbReference type="Gene3D" id="1.10.8.60">
    <property type="match status" value="1"/>
</dbReference>
<dbReference type="InterPro" id="IPR027417">
    <property type="entry name" value="P-loop_NTPase"/>
</dbReference>
<dbReference type="InterPro" id="IPR058031">
    <property type="entry name" value="AAA_lid_NorR"/>
</dbReference>
<feature type="region of interest" description="Disordered" evidence="6">
    <location>
        <begin position="1"/>
        <end position="29"/>
    </location>
</feature>
<dbReference type="GO" id="GO:0043565">
    <property type="term" value="F:sequence-specific DNA binding"/>
    <property type="evidence" value="ECO:0007669"/>
    <property type="project" value="InterPro"/>
</dbReference>
<evidence type="ECO:0000256" key="3">
    <source>
        <dbReference type="ARBA" id="ARBA00023012"/>
    </source>
</evidence>
<comment type="caution">
    <text evidence="8">The sequence shown here is derived from an EMBL/GenBank/DDBJ whole genome shotgun (WGS) entry which is preliminary data.</text>
</comment>
<dbReference type="EMBL" id="QQTP01000003">
    <property type="protein sequence ID" value="RDJ26674.1"/>
    <property type="molecule type" value="Genomic_DNA"/>
</dbReference>
<evidence type="ECO:0000256" key="4">
    <source>
        <dbReference type="ARBA" id="ARBA00023015"/>
    </source>
</evidence>
<dbReference type="SUPFAM" id="SSF52540">
    <property type="entry name" value="P-loop containing nucleoside triphosphate hydrolases"/>
    <property type="match status" value="1"/>
</dbReference>
<organism evidence="8 9">
    <name type="scientific">Bosea caraganae</name>
    <dbReference type="NCBI Taxonomy" id="2763117"/>
    <lineage>
        <taxon>Bacteria</taxon>
        <taxon>Pseudomonadati</taxon>
        <taxon>Pseudomonadota</taxon>
        <taxon>Alphaproteobacteria</taxon>
        <taxon>Hyphomicrobiales</taxon>
        <taxon>Boseaceae</taxon>
        <taxon>Bosea</taxon>
    </lineage>
</organism>
<evidence type="ECO:0000256" key="6">
    <source>
        <dbReference type="SAM" id="MobiDB-lite"/>
    </source>
</evidence>